<reference evidence="1" key="1">
    <citation type="submission" date="2020-07" db="EMBL/GenBank/DDBJ databases">
        <title>Ethylene signaling mediates host invasion by parasitic plants.</title>
        <authorList>
            <person name="Yoshida S."/>
        </authorList>
    </citation>
    <scope>NUCLEOTIDE SEQUENCE</scope>
    <source>
        <strain evidence="1">Okayama</strain>
    </source>
</reference>
<dbReference type="EMBL" id="BMAC01000511">
    <property type="protein sequence ID" value="GFP98018.1"/>
    <property type="molecule type" value="Genomic_DNA"/>
</dbReference>
<proteinExistence type="predicted"/>
<evidence type="ECO:0000313" key="2">
    <source>
        <dbReference type="Proteomes" id="UP000653305"/>
    </source>
</evidence>
<evidence type="ECO:0000313" key="1">
    <source>
        <dbReference type="EMBL" id="GFP98018.1"/>
    </source>
</evidence>
<gene>
    <name evidence="1" type="ORF">PHJA_001945900</name>
</gene>
<sequence>MLFVSDVVRVTSGIGEAIICIVRRSGVTDTASVLHEAIEYIKYLHDQSAPPDTEARIGFLSSCQRHGEKSALMGIHTQSVRIIDDAYPVITAISTATVLYALINDLLCENSVFLIFLPFIC</sequence>
<organism evidence="1 2">
    <name type="scientific">Phtheirospermum japonicum</name>
    <dbReference type="NCBI Taxonomy" id="374723"/>
    <lineage>
        <taxon>Eukaryota</taxon>
        <taxon>Viridiplantae</taxon>
        <taxon>Streptophyta</taxon>
        <taxon>Embryophyta</taxon>
        <taxon>Tracheophyta</taxon>
        <taxon>Spermatophyta</taxon>
        <taxon>Magnoliopsida</taxon>
        <taxon>eudicotyledons</taxon>
        <taxon>Gunneridae</taxon>
        <taxon>Pentapetalae</taxon>
        <taxon>asterids</taxon>
        <taxon>lamiids</taxon>
        <taxon>Lamiales</taxon>
        <taxon>Orobanchaceae</taxon>
        <taxon>Orobanchaceae incertae sedis</taxon>
        <taxon>Phtheirospermum</taxon>
    </lineage>
</organism>
<accession>A0A830CL75</accession>
<dbReference type="AlphaFoldDB" id="A0A830CL75"/>
<keyword evidence="2" id="KW-1185">Reference proteome</keyword>
<dbReference type="CDD" id="cd11393">
    <property type="entry name" value="bHLH_AtbHLH_like"/>
    <property type="match status" value="1"/>
</dbReference>
<name>A0A830CL75_9LAMI</name>
<dbReference type="Proteomes" id="UP000653305">
    <property type="component" value="Unassembled WGS sequence"/>
</dbReference>
<comment type="caution">
    <text evidence="1">The sequence shown here is derived from an EMBL/GenBank/DDBJ whole genome shotgun (WGS) entry which is preliminary data.</text>
</comment>
<protein>
    <submittedName>
        <fullName evidence="1">Uncharacterized protein</fullName>
    </submittedName>
</protein>
<dbReference type="InterPro" id="IPR045239">
    <property type="entry name" value="bHLH95_bHLH"/>
</dbReference>